<keyword evidence="7" id="KW-0812">Transmembrane</keyword>
<feature type="domain" description="Glycosyltransferase 2-like" evidence="16">
    <location>
        <begin position="106"/>
        <end position="285"/>
    </location>
</feature>
<dbReference type="Proteomes" id="UP000014760">
    <property type="component" value="Unassembled WGS sequence"/>
</dbReference>
<dbReference type="FunFam" id="3.90.550.10:FF:000021">
    <property type="entry name" value="Polypeptide N-acetylgalactosaminyltransferase"/>
    <property type="match status" value="1"/>
</dbReference>
<evidence type="ECO:0000256" key="14">
    <source>
        <dbReference type="ARBA" id="ARBA00023157"/>
    </source>
</evidence>
<evidence type="ECO:0000259" key="16">
    <source>
        <dbReference type="Pfam" id="PF00535"/>
    </source>
</evidence>
<accession>R7V3D1</accession>
<evidence type="ECO:0000256" key="15">
    <source>
        <dbReference type="ARBA" id="ARBA00023211"/>
    </source>
</evidence>
<dbReference type="GO" id="GO:0004653">
    <property type="term" value="F:polypeptide N-acetylgalactosaminyltransferase activity"/>
    <property type="evidence" value="ECO:0007669"/>
    <property type="project" value="TreeGrafter"/>
</dbReference>
<keyword evidence="19" id="KW-1185">Reference proteome</keyword>
<gene>
    <name evidence="17" type="ORF">CAPTEDRAFT_91056</name>
</gene>
<dbReference type="AlphaFoldDB" id="R7V3D1"/>
<keyword evidence="15" id="KW-0464">Manganese</keyword>
<comment type="cofactor">
    <cofactor evidence="1">
        <name>Mn(2+)</name>
        <dbReference type="ChEBI" id="CHEBI:29035"/>
    </cofactor>
</comment>
<dbReference type="GO" id="GO:0030246">
    <property type="term" value="F:carbohydrate binding"/>
    <property type="evidence" value="ECO:0007669"/>
    <property type="project" value="UniProtKB-KW"/>
</dbReference>
<keyword evidence="11" id="KW-1133">Transmembrane helix</keyword>
<dbReference type="HOGENOM" id="CLU_013477_0_0_1"/>
<sequence length="426" mass="48586">MTPIFRSSATPTLPAESNLSNKKRNFTTILDYNVRTLTFAANSPGEHGRSVRTSPDDEAVVKEGFRLASFNQHASDLVSFERTIPDSRPPRCRDKSYDYSSLPKMSVIICFTEESWSTLLRSVHSVLNRTPPDLLEEILLVDDFSQREHLHAKLDDYLTRLPKVTLIRLPSRQGLIRARLRAIEIARGPVLTFLDSHVECNVGWAEPLLQRISHNRRVIVAPVIDAISSRDFSYIPISANQRGGFNWAMLFKWMPVPDYEKSRTGGDPTAPVRTPTIAGGLFAIHQGFFRSLGFYDPGLHIWGSENLELSFKAWMCGGSMEMIPCARVGHVYRSTQPYSFPGGNVKVFMRNNLRVANVWMDDYVDLFYLMKPELRNEPFGDISSRVELRHRLKCHDFKWYLENVIPELNIPSLQLMASGEVRQLNL</sequence>
<dbReference type="PANTHER" id="PTHR11675">
    <property type="entry name" value="N-ACETYLGALACTOSAMINYLTRANSFERASE"/>
    <property type="match status" value="1"/>
</dbReference>
<evidence type="ECO:0000256" key="1">
    <source>
        <dbReference type="ARBA" id="ARBA00001936"/>
    </source>
</evidence>
<evidence type="ECO:0000256" key="2">
    <source>
        <dbReference type="ARBA" id="ARBA00004323"/>
    </source>
</evidence>
<evidence type="ECO:0000313" key="18">
    <source>
        <dbReference type="EnsemblMetazoa" id="CapteP91056"/>
    </source>
</evidence>
<keyword evidence="9" id="KW-0430">Lectin</keyword>
<dbReference type="Gene3D" id="3.90.550.10">
    <property type="entry name" value="Spore Coat Polysaccharide Biosynthesis Protein SpsA, Chain A"/>
    <property type="match status" value="1"/>
</dbReference>
<evidence type="ECO:0000256" key="8">
    <source>
        <dbReference type="ARBA" id="ARBA00022723"/>
    </source>
</evidence>
<evidence type="ECO:0000256" key="12">
    <source>
        <dbReference type="ARBA" id="ARBA00023034"/>
    </source>
</evidence>
<dbReference type="EMBL" id="AMQN01005166">
    <property type="status" value="NOT_ANNOTATED_CDS"/>
    <property type="molecule type" value="Genomic_DNA"/>
</dbReference>
<dbReference type="EMBL" id="KB295285">
    <property type="protein sequence ID" value="ELU13353.1"/>
    <property type="molecule type" value="Genomic_DNA"/>
</dbReference>
<organism evidence="17">
    <name type="scientific">Capitella teleta</name>
    <name type="common">Polychaete worm</name>
    <dbReference type="NCBI Taxonomy" id="283909"/>
    <lineage>
        <taxon>Eukaryota</taxon>
        <taxon>Metazoa</taxon>
        <taxon>Spiralia</taxon>
        <taxon>Lophotrochozoa</taxon>
        <taxon>Annelida</taxon>
        <taxon>Polychaeta</taxon>
        <taxon>Sedentaria</taxon>
        <taxon>Scolecida</taxon>
        <taxon>Capitellidae</taxon>
        <taxon>Capitella</taxon>
    </lineage>
</organism>
<dbReference type="OMA" id="THEHGAN"/>
<evidence type="ECO:0000256" key="11">
    <source>
        <dbReference type="ARBA" id="ARBA00022989"/>
    </source>
</evidence>
<evidence type="ECO:0000256" key="10">
    <source>
        <dbReference type="ARBA" id="ARBA00022968"/>
    </source>
</evidence>
<dbReference type="Pfam" id="PF00535">
    <property type="entry name" value="Glycos_transf_2"/>
    <property type="match status" value="1"/>
</dbReference>
<dbReference type="GO" id="GO:0046872">
    <property type="term" value="F:metal ion binding"/>
    <property type="evidence" value="ECO:0007669"/>
    <property type="project" value="UniProtKB-KW"/>
</dbReference>
<dbReference type="GO" id="GO:0000139">
    <property type="term" value="C:Golgi membrane"/>
    <property type="evidence" value="ECO:0007669"/>
    <property type="project" value="UniProtKB-SubCell"/>
</dbReference>
<evidence type="ECO:0000313" key="19">
    <source>
        <dbReference type="Proteomes" id="UP000014760"/>
    </source>
</evidence>
<keyword evidence="14" id="KW-1015">Disulfide bond</keyword>
<evidence type="ECO:0000256" key="9">
    <source>
        <dbReference type="ARBA" id="ARBA00022734"/>
    </source>
</evidence>
<comment type="pathway">
    <text evidence="3">Protein modification; protein glycosylation.</text>
</comment>
<dbReference type="InterPro" id="IPR029044">
    <property type="entry name" value="Nucleotide-diphossugar_trans"/>
</dbReference>
<keyword evidence="6" id="KW-0808">Transferase</keyword>
<keyword evidence="8" id="KW-0479">Metal-binding</keyword>
<dbReference type="InterPro" id="IPR001173">
    <property type="entry name" value="Glyco_trans_2-like"/>
</dbReference>
<comment type="similarity">
    <text evidence="4">Belongs to the glycosyltransferase 2 family. GalNAc-T subfamily.</text>
</comment>
<proteinExistence type="inferred from homology"/>
<dbReference type="CDD" id="cd02510">
    <property type="entry name" value="pp-GalNAc-T"/>
    <property type="match status" value="1"/>
</dbReference>
<evidence type="ECO:0000256" key="6">
    <source>
        <dbReference type="ARBA" id="ARBA00022679"/>
    </source>
</evidence>
<keyword evidence="5" id="KW-0328">Glycosyltransferase</keyword>
<name>R7V3D1_CAPTE</name>
<protein>
    <recommendedName>
        <fullName evidence="16">Glycosyltransferase 2-like domain-containing protein</fullName>
    </recommendedName>
</protein>
<comment type="subcellular location">
    <subcellularLocation>
        <location evidence="2">Golgi apparatus membrane</location>
        <topology evidence="2">Single-pass type II membrane protein</topology>
    </subcellularLocation>
</comment>
<dbReference type="PANTHER" id="PTHR11675:SF130">
    <property type="entry name" value="POLYPEPTIDE N-ACETYLGALACTOSAMINYLTRANSFERASE 5"/>
    <property type="match status" value="1"/>
</dbReference>
<reference evidence="19" key="1">
    <citation type="submission" date="2012-12" db="EMBL/GenBank/DDBJ databases">
        <authorList>
            <person name="Hellsten U."/>
            <person name="Grimwood J."/>
            <person name="Chapman J.A."/>
            <person name="Shapiro H."/>
            <person name="Aerts A."/>
            <person name="Otillar R.P."/>
            <person name="Terry A.Y."/>
            <person name="Boore J.L."/>
            <person name="Simakov O."/>
            <person name="Marletaz F."/>
            <person name="Cho S.-J."/>
            <person name="Edsinger-Gonzales E."/>
            <person name="Havlak P."/>
            <person name="Kuo D.-H."/>
            <person name="Larsson T."/>
            <person name="Lv J."/>
            <person name="Arendt D."/>
            <person name="Savage R."/>
            <person name="Osoegawa K."/>
            <person name="de Jong P."/>
            <person name="Lindberg D.R."/>
            <person name="Seaver E.C."/>
            <person name="Weisblat D.A."/>
            <person name="Putnam N.H."/>
            <person name="Grigoriev I.V."/>
            <person name="Rokhsar D.S."/>
        </authorList>
    </citation>
    <scope>NUCLEOTIDE SEQUENCE</scope>
    <source>
        <strain evidence="19">I ESC-2004</strain>
    </source>
</reference>
<evidence type="ECO:0000256" key="3">
    <source>
        <dbReference type="ARBA" id="ARBA00004922"/>
    </source>
</evidence>
<evidence type="ECO:0000256" key="4">
    <source>
        <dbReference type="ARBA" id="ARBA00005680"/>
    </source>
</evidence>
<evidence type="ECO:0000256" key="13">
    <source>
        <dbReference type="ARBA" id="ARBA00023136"/>
    </source>
</evidence>
<evidence type="ECO:0000256" key="5">
    <source>
        <dbReference type="ARBA" id="ARBA00022676"/>
    </source>
</evidence>
<keyword evidence="13" id="KW-0472">Membrane</keyword>
<dbReference type="STRING" id="283909.R7V3D1"/>
<dbReference type="GO" id="GO:0006493">
    <property type="term" value="P:protein O-linked glycosylation"/>
    <property type="evidence" value="ECO:0007669"/>
    <property type="project" value="TreeGrafter"/>
</dbReference>
<dbReference type="SUPFAM" id="SSF53448">
    <property type="entry name" value="Nucleotide-diphospho-sugar transferases"/>
    <property type="match status" value="1"/>
</dbReference>
<reference evidence="18" key="3">
    <citation type="submission" date="2015-06" db="UniProtKB">
        <authorList>
            <consortium name="EnsemblMetazoa"/>
        </authorList>
    </citation>
    <scope>IDENTIFICATION</scope>
</reference>
<reference evidence="17 19" key="2">
    <citation type="journal article" date="2013" name="Nature">
        <title>Insights into bilaterian evolution from three spiralian genomes.</title>
        <authorList>
            <person name="Simakov O."/>
            <person name="Marletaz F."/>
            <person name="Cho S.J."/>
            <person name="Edsinger-Gonzales E."/>
            <person name="Havlak P."/>
            <person name="Hellsten U."/>
            <person name="Kuo D.H."/>
            <person name="Larsson T."/>
            <person name="Lv J."/>
            <person name="Arendt D."/>
            <person name="Savage R."/>
            <person name="Osoegawa K."/>
            <person name="de Jong P."/>
            <person name="Grimwood J."/>
            <person name="Chapman J.A."/>
            <person name="Shapiro H."/>
            <person name="Aerts A."/>
            <person name="Otillar R.P."/>
            <person name="Terry A.Y."/>
            <person name="Boore J.L."/>
            <person name="Grigoriev I.V."/>
            <person name="Lindberg D.R."/>
            <person name="Seaver E.C."/>
            <person name="Weisblat D.A."/>
            <person name="Putnam N.H."/>
            <person name="Rokhsar D.S."/>
        </authorList>
    </citation>
    <scope>NUCLEOTIDE SEQUENCE</scope>
    <source>
        <strain evidence="17 19">I ESC-2004</strain>
    </source>
</reference>
<evidence type="ECO:0000256" key="7">
    <source>
        <dbReference type="ARBA" id="ARBA00022692"/>
    </source>
</evidence>
<dbReference type="InterPro" id="IPR045885">
    <property type="entry name" value="GalNAc-T"/>
</dbReference>
<dbReference type="OrthoDB" id="9982049at2759"/>
<dbReference type="EnsemblMetazoa" id="CapteT91056">
    <property type="protein sequence ID" value="CapteP91056"/>
    <property type="gene ID" value="CapteG91056"/>
</dbReference>
<keyword evidence="12" id="KW-0333">Golgi apparatus</keyword>
<keyword evidence="10" id="KW-0735">Signal-anchor</keyword>
<evidence type="ECO:0000313" key="17">
    <source>
        <dbReference type="EMBL" id="ELU13353.1"/>
    </source>
</evidence>